<evidence type="ECO:0000313" key="3">
    <source>
        <dbReference type="Proteomes" id="UP000028640"/>
    </source>
</evidence>
<name>A0A085GMF6_EWIA3</name>
<comment type="caution">
    <text evidence="2">The sequence shown here is derived from an EMBL/GenBank/DDBJ whole genome shotgun (WGS) entry which is preliminary data.</text>
</comment>
<dbReference type="EMBL" id="JMPJ01000023">
    <property type="protein sequence ID" value="KFC84901.1"/>
    <property type="molecule type" value="Genomic_DNA"/>
</dbReference>
<protein>
    <submittedName>
        <fullName evidence="2">Uncharacterized protein</fullName>
    </submittedName>
</protein>
<proteinExistence type="predicted"/>
<dbReference type="GeneID" id="78378937"/>
<dbReference type="eggNOG" id="ENOG50330RC">
    <property type="taxonomic scope" value="Bacteria"/>
</dbReference>
<evidence type="ECO:0000256" key="1">
    <source>
        <dbReference type="SAM" id="Phobius"/>
    </source>
</evidence>
<keyword evidence="1" id="KW-0472">Membrane</keyword>
<keyword evidence="3" id="KW-1185">Reference proteome</keyword>
<dbReference type="RefSeq" id="WP_034788022.1">
    <property type="nucleotide sequence ID" value="NZ_JMPJ01000023.1"/>
</dbReference>
<keyword evidence="1" id="KW-1133">Transmembrane helix</keyword>
<feature type="transmembrane region" description="Helical" evidence="1">
    <location>
        <begin position="66"/>
        <end position="84"/>
    </location>
</feature>
<keyword evidence="1" id="KW-0812">Transmembrane</keyword>
<dbReference type="Proteomes" id="UP000028640">
    <property type="component" value="Unassembled WGS sequence"/>
</dbReference>
<dbReference type="STRING" id="910964.GEAM_0594"/>
<organism evidence="2 3">
    <name type="scientific">Ewingella americana (strain ATCC 33852 / DSM 4580 / CCUG 14506 / JCM 5911 / LMG 7869 / NCTC 12157 / CDC 1468-78)</name>
    <dbReference type="NCBI Taxonomy" id="910964"/>
    <lineage>
        <taxon>Bacteria</taxon>
        <taxon>Pseudomonadati</taxon>
        <taxon>Pseudomonadota</taxon>
        <taxon>Gammaproteobacteria</taxon>
        <taxon>Enterobacterales</taxon>
        <taxon>Yersiniaceae</taxon>
        <taxon>Ewingella</taxon>
    </lineage>
</organism>
<reference evidence="2 3" key="1">
    <citation type="submission" date="2014-05" db="EMBL/GenBank/DDBJ databases">
        <title>ATOL: Assembling a taxonomically balanced genome-scale reconstruction of the evolutionary history of the Enterobacteriaceae.</title>
        <authorList>
            <person name="Plunkett G.III."/>
            <person name="Neeno-Eckwall E.C."/>
            <person name="Glasner J.D."/>
            <person name="Perna N.T."/>
        </authorList>
    </citation>
    <scope>NUCLEOTIDE SEQUENCE [LARGE SCALE GENOMIC DNA]</scope>
    <source>
        <strain evidence="2 3">ATCC 33852</strain>
    </source>
</reference>
<gene>
    <name evidence="2" type="ORF">GEAM_0594</name>
</gene>
<sequence length="89" mass="10046">MRTLLFLLSGYLLLALFYLVVKLFSRRTPALNSWGLWTFIVVWLGVALANMLGGVLQAGYGVGEELPIMLLIFLPPAALAFYLWRRSLE</sequence>
<feature type="transmembrane region" description="Helical" evidence="1">
    <location>
        <begin position="36"/>
        <end position="60"/>
    </location>
</feature>
<feature type="transmembrane region" description="Helical" evidence="1">
    <location>
        <begin position="6"/>
        <end position="24"/>
    </location>
</feature>
<accession>A0A085GMF6</accession>
<dbReference type="OrthoDB" id="4764194at2"/>
<dbReference type="AlphaFoldDB" id="A0A085GMF6"/>
<evidence type="ECO:0000313" key="2">
    <source>
        <dbReference type="EMBL" id="KFC84901.1"/>
    </source>
</evidence>